<dbReference type="InParanoid" id="A0A0C3DAT8"/>
<evidence type="ECO:0000313" key="1">
    <source>
        <dbReference type="EMBL" id="KIM99037.1"/>
    </source>
</evidence>
<dbReference type="Gene3D" id="3.40.50.300">
    <property type="entry name" value="P-loop containing nucleotide triphosphate hydrolases"/>
    <property type="match status" value="1"/>
</dbReference>
<proteinExistence type="predicted"/>
<dbReference type="STRING" id="913774.A0A0C3DAT8"/>
<reference evidence="2" key="2">
    <citation type="submission" date="2015-01" db="EMBL/GenBank/DDBJ databases">
        <title>Evolutionary Origins and Diversification of the Mycorrhizal Mutualists.</title>
        <authorList>
            <consortium name="DOE Joint Genome Institute"/>
            <consortium name="Mycorrhizal Genomics Consortium"/>
            <person name="Kohler A."/>
            <person name="Kuo A."/>
            <person name="Nagy L.G."/>
            <person name="Floudas D."/>
            <person name="Copeland A."/>
            <person name="Barry K.W."/>
            <person name="Cichocki N."/>
            <person name="Veneault-Fourrey C."/>
            <person name="LaButti K."/>
            <person name="Lindquist E.A."/>
            <person name="Lipzen A."/>
            <person name="Lundell T."/>
            <person name="Morin E."/>
            <person name="Murat C."/>
            <person name="Riley R."/>
            <person name="Ohm R."/>
            <person name="Sun H."/>
            <person name="Tunlid A."/>
            <person name="Henrissat B."/>
            <person name="Grigoriev I.V."/>
            <person name="Hibbett D.S."/>
            <person name="Martin F."/>
        </authorList>
    </citation>
    <scope>NUCLEOTIDE SEQUENCE [LARGE SCALE GENOMIC DNA]</scope>
    <source>
        <strain evidence="2">Zn</strain>
    </source>
</reference>
<dbReference type="OrthoDB" id="2316594at2759"/>
<keyword evidence="2" id="KW-1185">Reference proteome</keyword>
<dbReference type="AlphaFoldDB" id="A0A0C3DAT8"/>
<organism evidence="1 2">
    <name type="scientific">Oidiodendron maius (strain Zn)</name>
    <dbReference type="NCBI Taxonomy" id="913774"/>
    <lineage>
        <taxon>Eukaryota</taxon>
        <taxon>Fungi</taxon>
        <taxon>Dikarya</taxon>
        <taxon>Ascomycota</taxon>
        <taxon>Pezizomycotina</taxon>
        <taxon>Leotiomycetes</taxon>
        <taxon>Leotiomycetes incertae sedis</taxon>
        <taxon>Myxotrichaceae</taxon>
        <taxon>Oidiodendron</taxon>
    </lineage>
</organism>
<evidence type="ECO:0000313" key="2">
    <source>
        <dbReference type="Proteomes" id="UP000054321"/>
    </source>
</evidence>
<dbReference type="Proteomes" id="UP000054321">
    <property type="component" value="Unassembled WGS sequence"/>
</dbReference>
<gene>
    <name evidence="1" type="ORF">OIDMADRAFT_43110</name>
</gene>
<name>A0A0C3DAT8_OIDMZ</name>
<dbReference type="InterPro" id="IPR027417">
    <property type="entry name" value="P-loop_NTPase"/>
</dbReference>
<dbReference type="HOGENOM" id="CLU_015256_5_1_1"/>
<dbReference type="EMBL" id="KN832879">
    <property type="protein sequence ID" value="KIM99037.1"/>
    <property type="molecule type" value="Genomic_DNA"/>
</dbReference>
<protein>
    <recommendedName>
        <fullName evidence="3">Zona occludens toxin N-terminal domain-containing protein</fullName>
    </recommendedName>
</protein>
<evidence type="ECO:0008006" key="3">
    <source>
        <dbReference type="Google" id="ProtNLM"/>
    </source>
</evidence>
<accession>A0A0C3DAT8</accession>
<reference evidence="1 2" key="1">
    <citation type="submission" date="2014-04" db="EMBL/GenBank/DDBJ databases">
        <authorList>
            <consortium name="DOE Joint Genome Institute"/>
            <person name="Kuo A."/>
            <person name="Martino E."/>
            <person name="Perotto S."/>
            <person name="Kohler A."/>
            <person name="Nagy L.G."/>
            <person name="Floudas D."/>
            <person name="Copeland A."/>
            <person name="Barry K.W."/>
            <person name="Cichocki N."/>
            <person name="Veneault-Fourrey C."/>
            <person name="LaButti K."/>
            <person name="Lindquist E.A."/>
            <person name="Lipzen A."/>
            <person name="Lundell T."/>
            <person name="Morin E."/>
            <person name="Murat C."/>
            <person name="Sun H."/>
            <person name="Tunlid A."/>
            <person name="Henrissat B."/>
            <person name="Grigoriev I.V."/>
            <person name="Hibbett D.S."/>
            <person name="Martin F."/>
            <person name="Nordberg H.P."/>
            <person name="Cantor M.N."/>
            <person name="Hua S.X."/>
        </authorList>
    </citation>
    <scope>NUCLEOTIDE SEQUENCE [LARGE SCALE GENOMIC DNA]</scope>
    <source>
        <strain evidence="1 2">Zn</strain>
    </source>
</reference>
<sequence length="426" mass="46780">MESDNPRVFFNTTVPSSTFICGSQGSGKSHTFSCLLENCLIPSIASKLPKAPTGLVFHYDTFASDNSSSPCEVAFLASNNNIRVRVLCSPTNFRTINLTHLQRAHTAASKNILIEPLHIKRSDLSTKQMLDLMAVSNNDGPMPLYLHTVYRVLREIRMEQQETGGTFDYLQFKAKLLDSGLASQLGPLGQRLETLESFMPILQTAILVANDEKKRNTSKGTDWSSKAGYLTIVDLSCPCVTPGGACSLFNICLGIFLEQFPEIGEVIALDEAHKAEAETLTNTLLSAIRLQRHLGAQIIISTQEPTISPRLLDLCSVSIVHRFTSPDWLRALRQHLAGAAIINSKADDWGELSLGSEYHAAKYLFDQIVTLKVGQALLFSPNAIIGWKIGPKSRDISAVKRLGGEFLKFQIRSRIAEDGGKSVMAN</sequence>
<dbReference type="SUPFAM" id="SSF52540">
    <property type="entry name" value="P-loop containing nucleoside triphosphate hydrolases"/>
    <property type="match status" value="1"/>
</dbReference>